<feature type="compositionally biased region" description="Basic residues" evidence="1">
    <location>
        <begin position="152"/>
        <end position="178"/>
    </location>
</feature>
<feature type="compositionally biased region" description="Basic and acidic residues" evidence="1">
    <location>
        <begin position="50"/>
        <end position="67"/>
    </location>
</feature>
<feature type="region of interest" description="Disordered" evidence="1">
    <location>
        <begin position="135"/>
        <end position="195"/>
    </location>
</feature>
<dbReference type="RefSeq" id="XP_033360561.1">
    <property type="nucleotide sequence ID" value="XM_033504670.1"/>
</dbReference>
<dbReference type="InterPro" id="IPR036896">
    <property type="entry name" value="Avidin-like_sf"/>
</dbReference>
<dbReference type="Gene3D" id="2.40.128.30">
    <property type="entry name" value="Avidin-like"/>
    <property type="match status" value="1"/>
</dbReference>
<evidence type="ECO:0000313" key="3">
    <source>
        <dbReference type="Proteomes" id="UP000504631"/>
    </source>
</evidence>
<name>A0A6J3L7N3_9HYME</name>
<evidence type="ECO:0000313" key="4">
    <source>
        <dbReference type="RefSeq" id="XP_033360561.1"/>
    </source>
</evidence>
<dbReference type="Proteomes" id="UP000504631">
    <property type="component" value="Unplaced"/>
</dbReference>
<dbReference type="GeneID" id="117239226"/>
<evidence type="ECO:0000256" key="1">
    <source>
        <dbReference type="SAM" id="MobiDB-lite"/>
    </source>
</evidence>
<feature type="compositionally biased region" description="Polar residues" evidence="1">
    <location>
        <begin position="675"/>
        <end position="684"/>
    </location>
</feature>
<feature type="compositionally biased region" description="Polar residues" evidence="1">
    <location>
        <begin position="538"/>
        <end position="556"/>
    </location>
</feature>
<feature type="signal peptide" evidence="2">
    <location>
        <begin position="1"/>
        <end position="20"/>
    </location>
</feature>
<feature type="region of interest" description="Disordered" evidence="1">
    <location>
        <begin position="32"/>
        <end position="81"/>
    </location>
</feature>
<feature type="region of interest" description="Disordered" evidence="1">
    <location>
        <begin position="664"/>
        <end position="684"/>
    </location>
</feature>
<feature type="region of interest" description="Disordered" evidence="1">
    <location>
        <begin position="867"/>
        <end position="887"/>
    </location>
</feature>
<feature type="region of interest" description="Disordered" evidence="1">
    <location>
        <begin position="520"/>
        <end position="556"/>
    </location>
</feature>
<dbReference type="AlphaFoldDB" id="A0A6J3L7N3"/>
<proteinExistence type="predicted"/>
<evidence type="ECO:0000256" key="2">
    <source>
        <dbReference type="SAM" id="SignalP"/>
    </source>
</evidence>
<organism evidence="3 4">
    <name type="scientific">Bombus vosnesenskii</name>
    <dbReference type="NCBI Taxonomy" id="207650"/>
    <lineage>
        <taxon>Eukaryota</taxon>
        <taxon>Metazoa</taxon>
        <taxon>Ecdysozoa</taxon>
        <taxon>Arthropoda</taxon>
        <taxon>Hexapoda</taxon>
        <taxon>Insecta</taxon>
        <taxon>Pterygota</taxon>
        <taxon>Neoptera</taxon>
        <taxon>Endopterygota</taxon>
        <taxon>Hymenoptera</taxon>
        <taxon>Apocrita</taxon>
        <taxon>Aculeata</taxon>
        <taxon>Apoidea</taxon>
        <taxon>Anthophila</taxon>
        <taxon>Apidae</taxon>
        <taxon>Bombus</taxon>
        <taxon>Pyrobombus</taxon>
    </lineage>
</organism>
<accession>A0A6J3L7N3</accession>
<keyword evidence="3" id="KW-1185">Reference proteome</keyword>
<feature type="chain" id="PRO_5027081470" evidence="2">
    <location>
        <begin position="21"/>
        <end position="887"/>
    </location>
</feature>
<reference evidence="4" key="1">
    <citation type="submission" date="2025-08" db="UniProtKB">
        <authorList>
            <consortium name="RefSeq"/>
        </authorList>
    </citation>
    <scope>IDENTIFICATION</scope>
    <source>
        <tissue evidence="4">Muscle</tissue>
    </source>
</reference>
<keyword evidence="2" id="KW-0732">Signal</keyword>
<feature type="compositionally biased region" description="Polar residues" evidence="1">
    <location>
        <begin position="69"/>
        <end position="79"/>
    </location>
</feature>
<sequence>MLLTLFRLTMIVPLLISAVGVETNPEKLSFVPSEENKAVAQSHRQGSTFLKEKSVRDEDSGLVEKRQSNKNSRYSSDQDSIVRRGSVSFMKNRIPRQGGGGLAHKMAKDALKSPKMQETIRKLSRVAPKGTLRGSIKMPTVSKTGSKVAEGRRHRKVLRHKGQRKKKKRKRHHRKFRKQQPGLLKRGSSKRTLDTERGINVLTKKSNGRGNSMIKHNPVILGEKSRDELSTESDIEVSAVKVDDSDYVDFSSPLSTTQKSHKIESEKMIDRLMRTTTKDPSKKNPGDQGVEYSDYYSDDEVLQDIAANKIPIQLAESRNLNDRFARQTMNFTSHRSNRIRHLKPYYPDYNTRGRDLRYKDDGVNYLNNFQNYPTNERFSRLNRNSRLFGADDPFLSYGINYGSSEHQNENFDAPYSDNTAEIPEHSRVAEDNNFDSNELNDEVQQPVVETQNPDQFNYWNQYETPEENLQNLNLDESQTLNVNEPIEPQIQSLNNYQQIEANLPQEGNFEQSMINQPLIDNTRIPGAKGENTEIGTPLNYSPPQSYSNQENQQHDQQVAPQNFPVQSRYNLSTVNVPSAMDQPLGKVLEFLGINVDGGNRKQNPSLNENINHQILPYSNTYENGIPEEHFISPSYLKKKPGREQTSFHEDDNTRGLEHQAIRYRSRSKAEEGNFMGQSNRNGIYNNDNLARLDDGRDPGHNTNTSTAVHNTKEVASEILSTIMDELEELKEVRSKNNKGEGLPCRLSGSWSTAQAGMKLDMRVVNRTITVRLSDLTSPRLHDSLLNGTWNISGHAPFKRGSPFTLIATNNCTNSIAVFVGACRVCQGIDTIAGVWSVARQPKDCKDFQVSTSVFNDIFRKTKLSSLKEKQGANSTENATMKHKKRKS</sequence>
<protein>
    <submittedName>
        <fullName evidence="4">Uncharacterized protein DDB_G0283697</fullName>
    </submittedName>
</protein>
<dbReference type="KEGG" id="bvk:117239226"/>
<gene>
    <name evidence="4" type="primary">LOC117239226</name>
</gene>